<evidence type="ECO:0000313" key="5">
    <source>
        <dbReference type="Proteomes" id="UP001556367"/>
    </source>
</evidence>
<evidence type="ECO:0000256" key="1">
    <source>
        <dbReference type="ARBA" id="ARBA00022723"/>
    </source>
</evidence>
<feature type="compositionally biased region" description="Low complexity" evidence="3">
    <location>
        <begin position="613"/>
        <end position="625"/>
    </location>
</feature>
<feature type="compositionally biased region" description="Low complexity" evidence="3">
    <location>
        <begin position="211"/>
        <end position="230"/>
    </location>
</feature>
<dbReference type="PANTHER" id="PTHR46771">
    <property type="entry name" value="DETERIN"/>
    <property type="match status" value="1"/>
</dbReference>
<keyword evidence="2" id="KW-0862">Zinc</keyword>
<feature type="compositionally biased region" description="Acidic residues" evidence="3">
    <location>
        <begin position="365"/>
        <end position="376"/>
    </location>
</feature>
<reference evidence="5" key="1">
    <citation type="submission" date="2024-06" db="EMBL/GenBank/DDBJ databases">
        <title>Multi-omics analyses provide insights into the biosynthesis of the anticancer antibiotic pleurotin in Hohenbuehelia grisea.</title>
        <authorList>
            <person name="Weaver J.A."/>
            <person name="Alberti F."/>
        </authorList>
    </citation>
    <scope>NUCLEOTIDE SEQUENCE [LARGE SCALE GENOMIC DNA]</scope>
    <source>
        <strain evidence="5">T-177</strain>
    </source>
</reference>
<gene>
    <name evidence="4" type="ORF">HGRIS_005659</name>
</gene>
<feature type="compositionally biased region" description="Pro residues" evidence="3">
    <location>
        <begin position="747"/>
        <end position="757"/>
    </location>
</feature>
<keyword evidence="1" id="KW-0479">Metal-binding</keyword>
<evidence type="ECO:0000313" key="4">
    <source>
        <dbReference type="EMBL" id="KAL0960628.1"/>
    </source>
</evidence>
<dbReference type="Pfam" id="PF00653">
    <property type="entry name" value="BIR"/>
    <property type="match status" value="2"/>
</dbReference>
<dbReference type="Gene3D" id="1.10.1170.10">
    <property type="entry name" value="Inhibitor Of Apoptosis Protein (2mihbC-IAP-1), Chain A"/>
    <property type="match status" value="2"/>
</dbReference>
<feature type="compositionally biased region" description="Polar residues" evidence="3">
    <location>
        <begin position="652"/>
        <end position="666"/>
    </location>
</feature>
<feature type="compositionally biased region" description="Basic residues" evidence="3">
    <location>
        <begin position="514"/>
        <end position="529"/>
    </location>
</feature>
<dbReference type="InterPro" id="IPR051190">
    <property type="entry name" value="Baculoviral_IAP"/>
</dbReference>
<feature type="region of interest" description="Disordered" evidence="3">
    <location>
        <begin position="558"/>
        <end position="761"/>
    </location>
</feature>
<evidence type="ECO:0000256" key="3">
    <source>
        <dbReference type="SAM" id="MobiDB-lite"/>
    </source>
</evidence>
<feature type="compositionally biased region" description="Acidic residues" evidence="3">
    <location>
        <begin position="533"/>
        <end position="543"/>
    </location>
</feature>
<dbReference type="CDD" id="cd00022">
    <property type="entry name" value="BIR"/>
    <property type="match status" value="2"/>
</dbReference>
<accession>A0ABR3JZS5</accession>
<proteinExistence type="predicted"/>
<feature type="compositionally biased region" description="Basic and acidic residues" evidence="3">
    <location>
        <begin position="595"/>
        <end position="605"/>
    </location>
</feature>
<evidence type="ECO:0000256" key="2">
    <source>
        <dbReference type="ARBA" id="ARBA00022833"/>
    </source>
</evidence>
<feature type="compositionally biased region" description="Acidic residues" evidence="3">
    <location>
        <begin position="257"/>
        <end position="269"/>
    </location>
</feature>
<comment type="caution">
    <text evidence="4">The sequence shown here is derived from an EMBL/GenBank/DDBJ whole genome shotgun (WGS) entry which is preliminary data.</text>
</comment>
<feature type="compositionally biased region" description="Acidic residues" evidence="3">
    <location>
        <begin position="413"/>
        <end position="438"/>
    </location>
</feature>
<protein>
    <recommendedName>
        <fullName evidence="6">BIR-domain-containing protein</fullName>
    </recommendedName>
</protein>
<sequence length="855" mass="92839">MEALQKRLDSFKPHKVKSGNKTITLKWPHPSSFPATPETLAEAGFYFDPSVDNRDSVRCFMCDKEIDSWEIDDDPFEIHFTKSAKKCAWALLRCGLAKDVDERGRFVFPDKARLPASKAMEKARLATFTADQWWPHDRTPGHGANSSNMAQAGFIYSSQFPGDDLATCLYCNVALSGWDADDSPVEEHRKRERRGGPLCPFFAEGATALKPASKAVPASSKPPSRAASSSKPKKTHSRSQSQSRATAVVDTYAAVKDEDDLALPNEPEEVAALPKKGAKTPRKPRATSSTTTTTTAKTPRKLTRAQSKASIVSAASAGEDFDADDQPPSPPAKPTKPKASNSRASSRKPSSRAQSRPPSVQPDTDIADDTEPEQDDVPTPAPPKKGKKSVAPSKGAKAKSKAASRTSTINESIEPDEEFPPQAEVYEDIEVEVPDDEPPLAPKAEAKTEDNDRLRRSTRGRSISASTTKPKAPPKSKVKKVEPVPEPEYFSESEEMVTAAEEPEAVTPPPRQPSKPKSKPKAKAPKKPTVKPEDEDVTDWDDESATSNLAAALNAALSSGPVIDLGQISAKSGPGRGKAKATEKMRTSFVPITQADEHEPTEAHPSRKPSSKPKPSSSSRQLLQRPPEPETEVVQISSGDEDDIPPSAPPVRQTSVSRAKQTTMKTQAGERADANRAGTAAKEVPVEGAAKAKGKDRYAPEVVDAASRADTDTRHGTPPRVAEPLRVDIVKEDPPELGHDVDVEVDPPLPMTPPRPTRSPEIDTGIGIAMTAKSSHDVAPNAAQADLDFHLHPPLSSTPFHPVDQLTEAELNMTVEEWLQYQMRVELDKFRRDGDRELARFRERAEEVRRVIGAL</sequence>
<feature type="compositionally biased region" description="Basic and acidic residues" evidence="3">
    <location>
        <begin position="723"/>
        <end position="742"/>
    </location>
</feature>
<dbReference type="PANTHER" id="PTHR46771:SF5">
    <property type="entry name" value="DETERIN"/>
    <property type="match status" value="1"/>
</dbReference>
<feature type="compositionally biased region" description="Low complexity" evidence="3">
    <location>
        <begin position="286"/>
        <end position="297"/>
    </location>
</feature>
<dbReference type="SMART" id="SM00238">
    <property type="entry name" value="BIR"/>
    <property type="match status" value="2"/>
</dbReference>
<dbReference type="SUPFAM" id="SSF57924">
    <property type="entry name" value="Inhibitor of apoptosis (IAP) repeat"/>
    <property type="match status" value="2"/>
</dbReference>
<name>A0ABR3JZS5_9AGAR</name>
<feature type="compositionally biased region" description="Basic and acidic residues" evidence="3">
    <location>
        <begin position="444"/>
        <end position="455"/>
    </location>
</feature>
<keyword evidence="5" id="KW-1185">Reference proteome</keyword>
<dbReference type="PROSITE" id="PS50143">
    <property type="entry name" value="BIR_REPEAT_2"/>
    <property type="match status" value="2"/>
</dbReference>
<dbReference type="Proteomes" id="UP001556367">
    <property type="component" value="Unassembled WGS sequence"/>
</dbReference>
<evidence type="ECO:0008006" key="6">
    <source>
        <dbReference type="Google" id="ProtNLM"/>
    </source>
</evidence>
<dbReference type="EMBL" id="JASNQZ010000001">
    <property type="protein sequence ID" value="KAL0960628.1"/>
    <property type="molecule type" value="Genomic_DNA"/>
</dbReference>
<organism evidence="4 5">
    <name type="scientific">Hohenbuehelia grisea</name>
    <dbReference type="NCBI Taxonomy" id="104357"/>
    <lineage>
        <taxon>Eukaryota</taxon>
        <taxon>Fungi</taxon>
        <taxon>Dikarya</taxon>
        <taxon>Basidiomycota</taxon>
        <taxon>Agaricomycotina</taxon>
        <taxon>Agaricomycetes</taxon>
        <taxon>Agaricomycetidae</taxon>
        <taxon>Agaricales</taxon>
        <taxon>Pleurotineae</taxon>
        <taxon>Pleurotaceae</taxon>
        <taxon>Hohenbuehelia</taxon>
    </lineage>
</organism>
<feature type="region of interest" description="Disordered" evidence="3">
    <location>
        <begin position="211"/>
        <end position="543"/>
    </location>
</feature>
<dbReference type="InterPro" id="IPR001370">
    <property type="entry name" value="BIR_rpt"/>
</dbReference>
<feature type="compositionally biased region" description="Basic residues" evidence="3">
    <location>
        <begin position="276"/>
        <end position="285"/>
    </location>
</feature>